<dbReference type="InterPro" id="IPR037723">
    <property type="entry name" value="C2D_Ferlin"/>
</dbReference>
<dbReference type="KEGG" id="vde:111244006"/>
<keyword evidence="5" id="KW-0677">Repeat</keyword>
<dbReference type="Gene3D" id="2.60.40.150">
    <property type="entry name" value="C2 domain"/>
    <property type="match status" value="6"/>
</dbReference>
<dbReference type="CDD" id="cd04011">
    <property type="entry name" value="C2B_Ferlin"/>
    <property type="match status" value="1"/>
</dbReference>
<feature type="compositionally biased region" description="Basic residues" evidence="9">
    <location>
        <begin position="1355"/>
        <end position="1366"/>
    </location>
</feature>
<evidence type="ECO:0000256" key="4">
    <source>
        <dbReference type="ARBA" id="ARBA00022723"/>
    </source>
</evidence>
<sequence length="2026" mass="228682">MALKLHLKRFNGLKDRSVWQARATFRGVSYRSKICALGVDQNEARFDEVFEWSMGRPIDAHETLDIHLINKSKYNIAGANRNIWGAYRLVLQELLTQKHLVICDDALIDLHNHPTSIAVTLELHYVAPNDSLYQMEQSLTELEKQYAAAIRNAQASQGHSSDTDTESACEKSTLLKRIRKKSMSSTVRNIANIIKLKSKTSRYSPGVSDDEAEGCSLTVGGIMGPAGPVGGAEHYASAHSILRHMSDNTLQMWAAGGRLGPHTDDAHAITSPVFVKKTRPADLQGDALKAQDFQICVTIIEARHLAGLNMDPVVCVQVADQRKYTSVKESTNCPYYNEYFVFDFHCAEAVLFDKMVTLTALHSRNIIRSGKVIGSFKLDVATIFRQPDHQFWHKWAVLTDPDDMSGGPKGYVKCDVAVVGKGEAAKPPASQRGGNTANAEQDDDIEGNLLLPEGMPLERQHARYIVSVHEADGLPRASGGNFVASVKKVLVQDNQQQLINTYVQVSFAGLTGKTSVKKSCCSPAWNEQVVFTEMFPPLCQRIKLQLRDNGPVKDAVIATHFIDISKISNDGDKGFLPTFGPCFIYLYGSARSSDSVFQRESAHAPLNDGLAEGVMYRGRLLVSVRTQVLPDMAVMQLPPSVHVEAAPPVADDSSQAVSADFFLSAVVMEAHMIDKRFQDKPVQFELSIGNAGNTLDGECGSSAAGSKESIEPEWCSTTPAMKPVLGPEPSEHLNLPFGHVKPVIWVRSNWPDHRRRLYLSNMLYSSILCPLFADSHQRILERLDFGMSDVLEMVRLERGDADRRLRGVLEQLSADCVAYLQHYKQENPVRSSTKQRSKLDRQRERHCQREIDHMGTMARAMRPLLNRHSFKEKLHTTQQFSRKLRDICEDAQHSLPDVFLWMLAAGRRVAYHRIPARQIIYSPIDEQRGPLCHRRQTILLKPGGGNKKQTLSSVWSIEADLEVYIWLGLWHEREHSLDGVPEGFSKRAVPAERLHYTEKGKFTLRAHMYQARSLIASDSSGLSDPFAQVHFCGHSACTQVIEQTLSPTWDEMIQLQKIELCGDIRRLIDDPPLVVVNVFDQDNVGKCEFLGRAQVKPHVKLGTSVNTSEREESTYKTPQLEWHDLYRSLNENAGQLLAVFELIECNLITGDLTGRVESVEPVWRQERGPVLPIPRSIRPTLSKYKIELLFWGLRDLRRVNFLKVDRPRVDIECGGYTVQSSVITNYSKNPNFSMPIKSIDIDLPDQEVYCPPVTIRVVDCRSFGRFTLVGTHVISTIHRFMQCPGQETVSGTRDGGGASSNDGQSRPVATETLIDVENGGRDDTAYGVLASLPSNVTVIHLSAPRDAKNPDKNLPKSKRKQTKQRKDRGCGSTNRGEDLSEDSKDWWSRYFASIQSQQQKANTNKPNSDERFHSERLRSLCDQYSTVKVHASELESVADYNGFVEWLESFQLLRGRRTGDESDDERRLVGIFKGSLKVHKYPLPPEWEPLSRSVPSNEPIKVLVRVYVVRATDLHPADLNGKADPYLVIRLGHNKMSDKDNYVSKQLNPVFGKCFQFEAIFPHDSMLHIQVFDWDLLGRDDLIGETKIDLENRFYSKHRATCGLPLKYDTEVGPNQWRDSLKPSQILAKLCKEQKVDGPQVLPPGNRVRVGRRTFIFRSSNDEADDETVELPSVSHSKSSKKQRAENYEHMSLAILHRWSEVAKGCGALITEHVETRPLFHPDRALGIEQGKLDMWVDMFPMDSGQPPPGPPVDISPRKPKSFELRVIIWNTDEVVLEDDAFFTGEKMSDIYVKGWLKGPEDTQSTDIHYRSLTGEGNFNWRFVFPFEYLPAEEKIVISRKESLFSWDETESKIPARLQLQVWDADHFSADDFLGALTLDLNRFPRGAKTAAQCKLDILRPDSPYVSIFKQRRIKGWWPFFIKRADDQQMELTGKVEAELHLLTGEEAEKNPAGLGRSEPDPLEKPNRPDASFVWFLNPLKSVKYIVWHRYKWFILKVLLCFLFGLMIALFVYSIPGYAVKKMLGA</sequence>
<dbReference type="GO" id="GO:0016020">
    <property type="term" value="C:membrane"/>
    <property type="evidence" value="ECO:0007669"/>
    <property type="project" value="UniProtKB-SubCell"/>
</dbReference>
<evidence type="ECO:0000256" key="3">
    <source>
        <dbReference type="ARBA" id="ARBA00022692"/>
    </source>
</evidence>
<feature type="domain" description="C2" evidence="11">
    <location>
        <begin position="1747"/>
        <end position="1895"/>
    </location>
</feature>
<name>A0A7M7J4E5_VARDE</name>
<dbReference type="SMART" id="SM01202">
    <property type="entry name" value="FerI"/>
    <property type="match status" value="1"/>
</dbReference>
<evidence type="ECO:0000256" key="5">
    <source>
        <dbReference type="ARBA" id="ARBA00022737"/>
    </source>
</evidence>
<reference evidence="12" key="1">
    <citation type="submission" date="2021-01" db="UniProtKB">
        <authorList>
            <consortium name="EnsemblMetazoa"/>
        </authorList>
    </citation>
    <scope>IDENTIFICATION</scope>
</reference>
<feature type="domain" description="C2" evidence="11">
    <location>
        <begin position="279"/>
        <end position="393"/>
    </location>
</feature>
<dbReference type="RefSeq" id="XP_022646246.1">
    <property type="nucleotide sequence ID" value="XM_022790511.1"/>
</dbReference>
<dbReference type="PANTHER" id="PTHR12546:SF60">
    <property type="entry name" value="MISFIRE, ISOFORM F"/>
    <property type="match status" value="1"/>
</dbReference>
<dbReference type="FunCoup" id="A0A7M7J4E5">
    <property type="interactions" value="32"/>
</dbReference>
<dbReference type="InterPro" id="IPR037720">
    <property type="entry name" value="C2B_Ferlin"/>
</dbReference>
<dbReference type="InterPro" id="IPR037724">
    <property type="entry name" value="C2E_Ferlin"/>
</dbReference>
<dbReference type="FunFam" id="2.60.40.150:FF:000009">
    <property type="entry name" value="dysferlin isoform X2"/>
    <property type="match status" value="1"/>
</dbReference>
<dbReference type="CDD" id="cd04017">
    <property type="entry name" value="C2D_Ferlin"/>
    <property type="match status" value="1"/>
</dbReference>
<accession>A0A7M7J4E5</accession>
<evidence type="ECO:0000259" key="11">
    <source>
        <dbReference type="PROSITE" id="PS50004"/>
    </source>
</evidence>
<feature type="region of interest" description="Disordered" evidence="9">
    <location>
        <begin position="1288"/>
        <end position="1308"/>
    </location>
</feature>
<dbReference type="Proteomes" id="UP000594260">
    <property type="component" value="Unplaced"/>
</dbReference>
<dbReference type="Pfam" id="PF08150">
    <property type="entry name" value="FerB"/>
    <property type="match status" value="1"/>
</dbReference>
<dbReference type="Pfam" id="PF00168">
    <property type="entry name" value="C2"/>
    <property type="match status" value="4"/>
</dbReference>
<dbReference type="GO" id="GO:0046872">
    <property type="term" value="F:metal ion binding"/>
    <property type="evidence" value="ECO:0007669"/>
    <property type="project" value="UniProtKB-KW"/>
</dbReference>
<dbReference type="InterPro" id="IPR037721">
    <property type="entry name" value="Ferlin"/>
</dbReference>
<evidence type="ECO:0000256" key="8">
    <source>
        <dbReference type="ARBA" id="ARBA00023136"/>
    </source>
</evidence>
<dbReference type="FunFam" id="2.60.40.150:FF:000138">
    <property type="entry name" value="Fer-1-like family member 6"/>
    <property type="match status" value="1"/>
</dbReference>
<dbReference type="InterPro" id="IPR000008">
    <property type="entry name" value="C2_dom"/>
</dbReference>
<dbReference type="InterPro" id="IPR035892">
    <property type="entry name" value="C2_domain_sf"/>
</dbReference>
<feature type="domain" description="C2" evidence="11">
    <location>
        <begin position="445"/>
        <end position="578"/>
    </location>
</feature>
<dbReference type="FunFam" id="2.60.40.150:FF:000054">
    <property type="entry name" value="otoferlin isoform X2"/>
    <property type="match status" value="1"/>
</dbReference>
<proteinExistence type="inferred from homology"/>
<keyword evidence="6" id="KW-0106">Calcium</keyword>
<dbReference type="GeneID" id="111244006"/>
<feature type="domain" description="C2" evidence="11">
    <location>
        <begin position="981"/>
        <end position="1115"/>
    </location>
</feature>
<dbReference type="CDD" id="cd04037">
    <property type="entry name" value="C2E_Ferlin"/>
    <property type="match status" value="1"/>
</dbReference>
<dbReference type="EnsemblMetazoa" id="XM_022790511">
    <property type="protein sequence ID" value="XP_022646246"/>
    <property type="gene ID" value="LOC111244006"/>
</dbReference>
<dbReference type="InterPro" id="IPR055072">
    <property type="entry name" value="Ferlin_DSRM"/>
</dbReference>
<keyword evidence="4" id="KW-0479">Metal-binding</keyword>
<dbReference type="PROSITE" id="PS50004">
    <property type="entry name" value="C2"/>
    <property type="match status" value="6"/>
</dbReference>
<evidence type="ECO:0000256" key="6">
    <source>
        <dbReference type="ARBA" id="ARBA00022837"/>
    </source>
</evidence>
<feature type="region of interest" description="Disordered" evidence="9">
    <location>
        <begin position="1341"/>
        <end position="1380"/>
    </location>
</feature>
<evidence type="ECO:0000313" key="13">
    <source>
        <dbReference type="Proteomes" id="UP000594260"/>
    </source>
</evidence>
<dbReference type="PANTHER" id="PTHR12546">
    <property type="entry name" value="FER-1-LIKE"/>
    <property type="match status" value="1"/>
</dbReference>
<protein>
    <recommendedName>
        <fullName evidence="11">C2 domain-containing protein</fullName>
    </recommendedName>
</protein>
<dbReference type="GO" id="GO:0007009">
    <property type="term" value="P:plasma membrane organization"/>
    <property type="evidence" value="ECO:0007669"/>
    <property type="project" value="TreeGrafter"/>
</dbReference>
<dbReference type="InterPro" id="IPR012561">
    <property type="entry name" value="Ferlin_B-domain"/>
</dbReference>
<feature type="domain" description="C2" evidence="11">
    <location>
        <begin position="1484"/>
        <end position="1603"/>
    </location>
</feature>
<keyword evidence="7 10" id="KW-1133">Transmembrane helix</keyword>
<dbReference type="CTD" id="39016"/>
<dbReference type="InterPro" id="IPR032362">
    <property type="entry name" value="Ferlin_C"/>
</dbReference>
<dbReference type="Pfam" id="PF08151">
    <property type="entry name" value="FerI"/>
    <property type="match status" value="1"/>
</dbReference>
<keyword evidence="3 10" id="KW-0812">Transmembrane</keyword>
<feature type="transmembrane region" description="Helical" evidence="10">
    <location>
        <begin position="1993"/>
        <end position="2013"/>
    </location>
</feature>
<dbReference type="Pfam" id="PF22901">
    <property type="entry name" value="dsrm_Ferlin"/>
    <property type="match status" value="1"/>
</dbReference>
<evidence type="ECO:0000256" key="10">
    <source>
        <dbReference type="SAM" id="Phobius"/>
    </source>
</evidence>
<comment type="subcellular location">
    <subcellularLocation>
        <location evidence="1">Membrane</location>
        <topology evidence="1">Single-pass membrane protein</topology>
    </subcellularLocation>
</comment>
<comment type="similarity">
    <text evidence="2">Belongs to the ferlin family.</text>
</comment>
<dbReference type="InterPro" id="IPR037722">
    <property type="entry name" value="C2C_Ferlin"/>
</dbReference>
<dbReference type="InterPro" id="IPR012968">
    <property type="entry name" value="FerIin_dom"/>
</dbReference>
<dbReference type="FunFam" id="2.60.40.150:FF:000034">
    <property type="entry name" value="otoferlin isoform X2"/>
    <property type="match status" value="1"/>
</dbReference>
<dbReference type="Pfam" id="PF16165">
    <property type="entry name" value="Ferlin_C"/>
    <property type="match status" value="1"/>
</dbReference>
<feature type="region of interest" description="Disordered" evidence="9">
    <location>
        <begin position="424"/>
        <end position="443"/>
    </location>
</feature>
<dbReference type="CDD" id="cd04018">
    <property type="entry name" value="C2C_Ferlin"/>
    <property type="match status" value="1"/>
</dbReference>
<dbReference type="SMART" id="SM00239">
    <property type="entry name" value="C2"/>
    <property type="match status" value="5"/>
</dbReference>
<dbReference type="SUPFAM" id="SSF49562">
    <property type="entry name" value="C2 domain (Calcium/lipid-binding domain, CaLB)"/>
    <property type="match status" value="6"/>
</dbReference>
<evidence type="ECO:0000256" key="1">
    <source>
        <dbReference type="ARBA" id="ARBA00004167"/>
    </source>
</evidence>
<evidence type="ECO:0000256" key="2">
    <source>
        <dbReference type="ARBA" id="ARBA00007561"/>
    </source>
</evidence>
<dbReference type="SMART" id="SM01201">
    <property type="entry name" value="FerB"/>
    <property type="match status" value="1"/>
</dbReference>
<organism evidence="12 13">
    <name type="scientific">Varroa destructor</name>
    <name type="common">Honeybee mite</name>
    <dbReference type="NCBI Taxonomy" id="109461"/>
    <lineage>
        <taxon>Eukaryota</taxon>
        <taxon>Metazoa</taxon>
        <taxon>Ecdysozoa</taxon>
        <taxon>Arthropoda</taxon>
        <taxon>Chelicerata</taxon>
        <taxon>Arachnida</taxon>
        <taxon>Acari</taxon>
        <taxon>Parasitiformes</taxon>
        <taxon>Mesostigmata</taxon>
        <taxon>Gamasina</taxon>
        <taxon>Dermanyssoidea</taxon>
        <taxon>Varroidae</taxon>
        <taxon>Varroa</taxon>
    </lineage>
</organism>
<evidence type="ECO:0000313" key="12">
    <source>
        <dbReference type="EnsemblMetazoa" id="XP_022646246"/>
    </source>
</evidence>
<evidence type="ECO:0000256" key="9">
    <source>
        <dbReference type="SAM" id="MobiDB-lite"/>
    </source>
</evidence>
<evidence type="ECO:0000256" key="7">
    <source>
        <dbReference type="ARBA" id="ARBA00022989"/>
    </source>
</evidence>
<keyword evidence="8 10" id="KW-0472">Membrane</keyword>
<dbReference type="CDD" id="cd08374">
    <property type="entry name" value="C2F_Ferlin"/>
    <property type="match status" value="1"/>
</dbReference>
<dbReference type="OrthoDB" id="6497339at2759"/>
<keyword evidence="13" id="KW-1185">Reference proteome</keyword>
<dbReference type="OMA" id="YYYLPYW"/>
<feature type="domain" description="C2" evidence="11">
    <location>
        <begin position="1167"/>
        <end position="1290"/>
    </location>
</feature>
<dbReference type="InParanoid" id="A0A7M7J4E5"/>
<feature type="compositionally biased region" description="Basic and acidic residues" evidence="9">
    <location>
        <begin position="1343"/>
        <end position="1354"/>
    </location>
</feature>
<dbReference type="InterPro" id="IPR037725">
    <property type="entry name" value="C2F_Ferlin"/>
</dbReference>